<comment type="caution">
    <text evidence="1">The sequence shown here is derived from an EMBL/GenBank/DDBJ whole genome shotgun (WGS) entry which is preliminary data.</text>
</comment>
<dbReference type="OrthoDB" id="10530151at2759"/>
<reference evidence="2" key="1">
    <citation type="submission" date="2017-03" db="EMBL/GenBank/DDBJ databases">
        <title>Phytopthora megakarya and P. palmivora, two closely related causual agents of cacao black pod achieved similar genome size and gene model numbers by different mechanisms.</title>
        <authorList>
            <person name="Ali S."/>
            <person name="Shao J."/>
            <person name="Larry D.J."/>
            <person name="Kronmiller B."/>
            <person name="Shen D."/>
            <person name="Strem M.D."/>
            <person name="Melnick R.L."/>
            <person name="Guiltinan M.J."/>
            <person name="Tyler B.M."/>
            <person name="Meinhardt L.W."/>
            <person name="Bailey B.A."/>
        </authorList>
    </citation>
    <scope>NUCLEOTIDE SEQUENCE [LARGE SCALE GENOMIC DNA]</scope>
    <source>
        <strain evidence="2">zdho120</strain>
    </source>
</reference>
<accession>A0A225WAS0</accession>
<dbReference type="EMBL" id="NBNE01001327">
    <property type="protein sequence ID" value="OWZ14494.1"/>
    <property type="molecule type" value="Genomic_DNA"/>
</dbReference>
<gene>
    <name evidence="1" type="ORF">PHMEG_00012029</name>
</gene>
<sequence length="138" mass="16535">MLKLLGDENVETKALWSTNFQLNGHCWLIKDTKERQIALSASNLRKKVTAHKFKWSKDMYDDIFRMCIALTNYNISINPLRDENAHWYRQSQHRLIALGKSIMEKSVSSRKDIELRRNVVWRLRFKIWEAKRMQAKIQ</sequence>
<organism evidence="1 2">
    <name type="scientific">Phytophthora megakarya</name>
    <dbReference type="NCBI Taxonomy" id="4795"/>
    <lineage>
        <taxon>Eukaryota</taxon>
        <taxon>Sar</taxon>
        <taxon>Stramenopiles</taxon>
        <taxon>Oomycota</taxon>
        <taxon>Peronosporomycetes</taxon>
        <taxon>Peronosporales</taxon>
        <taxon>Peronosporaceae</taxon>
        <taxon>Phytophthora</taxon>
    </lineage>
</organism>
<evidence type="ECO:0000313" key="1">
    <source>
        <dbReference type="EMBL" id="OWZ14494.1"/>
    </source>
</evidence>
<proteinExistence type="predicted"/>
<dbReference type="AlphaFoldDB" id="A0A225WAS0"/>
<name>A0A225WAS0_9STRA</name>
<evidence type="ECO:0000313" key="2">
    <source>
        <dbReference type="Proteomes" id="UP000198211"/>
    </source>
</evidence>
<keyword evidence="2" id="KW-1185">Reference proteome</keyword>
<protein>
    <submittedName>
        <fullName evidence="1">Uncharacterized protein</fullName>
    </submittedName>
</protein>
<dbReference type="Proteomes" id="UP000198211">
    <property type="component" value="Unassembled WGS sequence"/>
</dbReference>